<comment type="caution">
    <text evidence="1">The sequence shown here is derived from an EMBL/GenBank/DDBJ whole genome shotgun (WGS) entry which is preliminary data.</text>
</comment>
<evidence type="ECO:0000313" key="1">
    <source>
        <dbReference type="EMBL" id="KAJ7371883.1"/>
    </source>
</evidence>
<dbReference type="EMBL" id="MU826841">
    <property type="protein sequence ID" value="KAJ7371883.1"/>
    <property type="molecule type" value="Genomic_DNA"/>
</dbReference>
<organism evidence="1 2">
    <name type="scientific">Desmophyllum pertusum</name>
    <dbReference type="NCBI Taxonomy" id="174260"/>
    <lineage>
        <taxon>Eukaryota</taxon>
        <taxon>Metazoa</taxon>
        <taxon>Cnidaria</taxon>
        <taxon>Anthozoa</taxon>
        <taxon>Hexacorallia</taxon>
        <taxon>Scleractinia</taxon>
        <taxon>Caryophylliina</taxon>
        <taxon>Caryophylliidae</taxon>
        <taxon>Desmophyllum</taxon>
    </lineage>
</organism>
<sequence>MTHLPPAPDSLMRIVRCKLLIRLQHVKMYLPQAQPRVFSSMWPVQRIWVYKLFCHTASGRRQPTLKIRHSKFTGMESKNFSLNFAFLIQEVLSMSRLSQGSVLKLHALAFVGLKLRDSASIYSRVEESKAQVDDAKTLCQDYFKANVLFLNGVNPTVWTLGYAIPHYTKQLFEELGYGLGLNSMQGRDAKHVKLATYVKNTCNMELELEFSGINNFKQRIKSQFINYYYQMKLYKCKRQHC</sequence>
<gene>
    <name evidence="1" type="ORF">OS493_022604</name>
</gene>
<name>A0A9W9YYD3_9CNID</name>
<protein>
    <submittedName>
        <fullName evidence="1">Uncharacterized protein</fullName>
    </submittedName>
</protein>
<reference evidence="1" key="1">
    <citation type="submission" date="2023-01" db="EMBL/GenBank/DDBJ databases">
        <title>Genome assembly of the deep-sea coral Lophelia pertusa.</title>
        <authorList>
            <person name="Herrera S."/>
            <person name="Cordes E."/>
        </authorList>
    </citation>
    <scope>NUCLEOTIDE SEQUENCE</scope>
    <source>
        <strain evidence="1">USNM1676648</strain>
        <tissue evidence="1">Polyp</tissue>
    </source>
</reference>
<dbReference type="AlphaFoldDB" id="A0A9W9YYD3"/>
<evidence type="ECO:0000313" key="2">
    <source>
        <dbReference type="Proteomes" id="UP001163046"/>
    </source>
</evidence>
<dbReference type="OrthoDB" id="5986888at2759"/>
<dbReference type="Proteomes" id="UP001163046">
    <property type="component" value="Unassembled WGS sequence"/>
</dbReference>
<proteinExistence type="predicted"/>
<keyword evidence="2" id="KW-1185">Reference proteome</keyword>
<accession>A0A9W9YYD3</accession>